<feature type="domain" description="Glycosyl transferase family 1" evidence="2">
    <location>
        <begin position="187"/>
        <end position="361"/>
    </location>
</feature>
<dbReference type="Gene3D" id="3.40.50.2000">
    <property type="entry name" value="Glycogen Phosphorylase B"/>
    <property type="match status" value="2"/>
</dbReference>
<organism evidence="3 4">
    <name type="scientific">Candidatus Beckwithbacteria bacterium CG10_big_fil_rev_8_21_14_0_10_34_10</name>
    <dbReference type="NCBI Taxonomy" id="1974495"/>
    <lineage>
        <taxon>Bacteria</taxon>
        <taxon>Candidatus Beckwithiibacteriota</taxon>
    </lineage>
</organism>
<dbReference type="CDD" id="cd03801">
    <property type="entry name" value="GT4_PimA-like"/>
    <property type="match status" value="1"/>
</dbReference>
<protein>
    <recommendedName>
        <fullName evidence="2">Glycosyl transferase family 1 domain-containing protein</fullName>
    </recommendedName>
</protein>
<dbReference type="EMBL" id="PEZT01000028">
    <property type="protein sequence ID" value="PIS08816.1"/>
    <property type="molecule type" value="Genomic_DNA"/>
</dbReference>
<keyword evidence="1" id="KW-0808">Transferase</keyword>
<dbReference type="PANTHER" id="PTHR46401">
    <property type="entry name" value="GLYCOSYLTRANSFERASE WBBK-RELATED"/>
    <property type="match status" value="1"/>
</dbReference>
<name>A0A2H0W835_9BACT</name>
<sequence>MKLNQKKIILVSNITDHSGPTEGLADFLLKNSKTLLTIYHPFFYCHDKKSKVNFFSKSELIKKIASPSLALPEFLKYFTDLILTFYYALKFKQKFDLYIGVNCLHAGVGIIFKKLGLVKKVVFYTIDWMPQRFNNPFFNWLYYKVDKFSINHSDSVWNLSQSIVKIRKKQNLPSSKNIFVPNGINFKEIKKVKKNKIKRKTLVLLGALHPSKGVDLVIKALPLLWKKFPQLKLVVIGSTPKIKQIKNYEKIFSSMGRKVIIKGILPHQKILSFLPQFGIALAPYHPQKNNFSYYAWPARVIDYLACQLPVIITPVPQVAKNIQEKKAGVLIKYNEKELVKAVGKLLTNDQFYWQARKNAFKLVKHLSWNNIFEKALEKIYN</sequence>
<dbReference type="PANTHER" id="PTHR46401:SF2">
    <property type="entry name" value="GLYCOSYLTRANSFERASE WBBK-RELATED"/>
    <property type="match status" value="1"/>
</dbReference>
<dbReference type="GO" id="GO:0016757">
    <property type="term" value="F:glycosyltransferase activity"/>
    <property type="evidence" value="ECO:0007669"/>
    <property type="project" value="InterPro"/>
</dbReference>
<dbReference type="GO" id="GO:0009103">
    <property type="term" value="P:lipopolysaccharide biosynthetic process"/>
    <property type="evidence" value="ECO:0007669"/>
    <property type="project" value="TreeGrafter"/>
</dbReference>
<comment type="caution">
    <text evidence="3">The sequence shown here is derived from an EMBL/GenBank/DDBJ whole genome shotgun (WGS) entry which is preliminary data.</text>
</comment>
<dbReference type="SUPFAM" id="SSF53756">
    <property type="entry name" value="UDP-Glycosyltransferase/glycogen phosphorylase"/>
    <property type="match status" value="1"/>
</dbReference>
<proteinExistence type="predicted"/>
<evidence type="ECO:0000313" key="4">
    <source>
        <dbReference type="Proteomes" id="UP000230093"/>
    </source>
</evidence>
<dbReference type="InterPro" id="IPR001296">
    <property type="entry name" value="Glyco_trans_1"/>
</dbReference>
<accession>A0A2H0W835</accession>
<reference evidence="4" key="1">
    <citation type="submission" date="2017-09" db="EMBL/GenBank/DDBJ databases">
        <title>Depth-based differentiation of microbial function through sediment-hosted aquifers and enrichment of novel symbionts in the deep terrestrial subsurface.</title>
        <authorList>
            <person name="Probst A.J."/>
            <person name="Ladd B."/>
            <person name="Jarett J.K."/>
            <person name="Geller-Mcgrath D.E."/>
            <person name="Sieber C.M.K."/>
            <person name="Emerson J.B."/>
            <person name="Anantharaman K."/>
            <person name="Thomas B.C."/>
            <person name="Malmstrom R."/>
            <person name="Stieglmeier M."/>
            <person name="Klingl A."/>
            <person name="Woyke T."/>
            <person name="Ryan C.M."/>
            <person name="Banfield J.F."/>
        </authorList>
    </citation>
    <scope>NUCLEOTIDE SEQUENCE [LARGE SCALE GENOMIC DNA]</scope>
</reference>
<gene>
    <name evidence="3" type="ORF">COT75_05040</name>
</gene>
<dbReference type="Pfam" id="PF00534">
    <property type="entry name" value="Glycos_transf_1"/>
    <property type="match status" value="1"/>
</dbReference>
<evidence type="ECO:0000313" key="3">
    <source>
        <dbReference type="EMBL" id="PIS08816.1"/>
    </source>
</evidence>
<evidence type="ECO:0000256" key="1">
    <source>
        <dbReference type="ARBA" id="ARBA00022679"/>
    </source>
</evidence>
<evidence type="ECO:0000259" key="2">
    <source>
        <dbReference type="Pfam" id="PF00534"/>
    </source>
</evidence>
<dbReference type="Proteomes" id="UP000230093">
    <property type="component" value="Unassembled WGS sequence"/>
</dbReference>
<dbReference type="AlphaFoldDB" id="A0A2H0W835"/>